<evidence type="ECO:0000313" key="1">
    <source>
        <dbReference type="EMBL" id="KXB05865.1"/>
    </source>
</evidence>
<reference evidence="1 2" key="1">
    <citation type="journal article" date="2016" name="Sci. Rep.">
        <title>Metabolic traits of an uncultured archaeal lineage -MSBL1- from brine pools of the Red Sea.</title>
        <authorList>
            <person name="Mwirichia R."/>
            <person name="Alam I."/>
            <person name="Rashid M."/>
            <person name="Vinu M."/>
            <person name="Ba-Alawi W."/>
            <person name="Anthony Kamau A."/>
            <person name="Kamanda Ngugi D."/>
            <person name="Goker M."/>
            <person name="Klenk H.P."/>
            <person name="Bajic V."/>
            <person name="Stingl U."/>
        </authorList>
    </citation>
    <scope>NUCLEOTIDE SEQUENCE [LARGE SCALE GENOMIC DNA]</scope>
    <source>
        <strain evidence="1">SCGC-AAA382A20</strain>
    </source>
</reference>
<dbReference type="AlphaFoldDB" id="A0A133VHF1"/>
<proteinExistence type="predicted"/>
<dbReference type="EMBL" id="LHYE01000072">
    <property type="protein sequence ID" value="KXB05865.1"/>
    <property type="molecule type" value="Genomic_DNA"/>
</dbReference>
<comment type="caution">
    <text evidence="1">The sequence shown here is derived from an EMBL/GenBank/DDBJ whole genome shotgun (WGS) entry which is preliminary data.</text>
</comment>
<gene>
    <name evidence="1" type="ORF">AKJ51_04620</name>
</gene>
<keyword evidence="2" id="KW-1185">Reference proteome</keyword>
<evidence type="ECO:0000313" key="2">
    <source>
        <dbReference type="Proteomes" id="UP000070263"/>
    </source>
</evidence>
<protein>
    <submittedName>
        <fullName evidence="1">Uncharacterized protein</fullName>
    </submittedName>
</protein>
<name>A0A133VHF1_9EURY</name>
<organism evidence="1 2">
    <name type="scientific">candidate division MSBL1 archaeon SCGC-AAA382A20</name>
    <dbReference type="NCBI Taxonomy" id="1698280"/>
    <lineage>
        <taxon>Archaea</taxon>
        <taxon>Methanobacteriati</taxon>
        <taxon>Methanobacteriota</taxon>
        <taxon>candidate division MSBL1</taxon>
    </lineage>
</organism>
<dbReference type="Proteomes" id="UP000070263">
    <property type="component" value="Unassembled WGS sequence"/>
</dbReference>
<sequence length="242" mass="26615">MSKELVKKYDNHPVLAGDYQEIVKENLGDEGLKVSDLPRIKMPSGGTTAWEVPALGEPEMKKKIKGVIIHRVTSRAFWSKGIGEAEDNLPDCMSPDGKDGAVLNEDEFDNLGGDCSTCPMNQWGSGDDGKGKACTERLNLYIVKDGFILPNIISLSPTSIKPARKYLVELVGYSRPYHTVVTEFELEKAKNDSGIEYAVAKLSYGGDLPKDTIKEIAGFRENFIKSLEEPTAEDMPADAKTR</sequence>
<accession>A0A133VHF1</accession>